<evidence type="ECO:0000313" key="2">
    <source>
        <dbReference type="Proteomes" id="UP001597215"/>
    </source>
</evidence>
<keyword evidence="2" id="KW-1185">Reference proteome</keyword>
<dbReference type="EMBL" id="JBHUEL010000003">
    <property type="protein sequence ID" value="MFD1765924.1"/>
    <property type="molecule type" value="Genomic_DNA"/>
</dbReference>
<proteinExistence type="predicted"/>
<comment type="caution">
    <text evidence="1">The sequence shown here is derived from an EMBL/GenBank/DDBJ whole genome shotgun (WGS) entry which is preliminary data.</text>
</comment>
<organism evidence="1 2">
    <name type="scientific">Sphingorhabdus buctiana</name>
    <dbReference type="NCBI Taxonomy" id="1508805"/>
    <lineage>
        <taxon>Bacteria</taxon>
        <taxon>Pseudomonadati</taxon>
        <taxon>Pseudomonadota</taxon>
        <taxon>Alphaproteobacteria</taxon>
        <taxon>Sphingomonadales</taxon>
        <taxon>Sphingomonadaceae</taxon>
        <taxon>Sphingorhabdus</taxon>
    </lineage>
</organism>
<reference evidence="2" key="1">
    <citation type="journal article" date="2019" name="Int. J. Syst. Evol. Microbiol.">
        <title>The Global Catalogue of Microorganisms (GCM) 10K type strain sequencing project: providing services to taxonomists for standard genome sequencing and annotation.</title>
        <authorList>
            <consortium name="The Broad Institute Genomics Platform"/>
            <consortium name="The Broad Institute Genome Sequencing Center for Infectious Disease"/>
            <person name="Wu L."/>
            <person name="Ma J."/>
        </authorList>
    </citation>
    <scope>NUCLEOTIDE SEQUENCE [LARGE SCALE GENOMIC DNA]</scope>
    <source>
        <strain evidence="2">CGMCC 1.12449</strain>
    </source>
</reference>
<gene>
    <name evidence="1" type="ORF">ACFSAG_03605</name>
</gene>
<dbReference type="RefSeq" id="WP_381511476.1">
    <property type="nucleotide sequence ID" value="NZ_JBHUEL010000003.1"/>
</dbReference>
<name>A0ABW4MCC7_9SPHN</name>
<protein>
    <submittedName>
        <fullName evidence="1">Uncharacterized protein</fullName>
    </submittedName>
</protein>
<sequence>MAAFKGRAIIYPGLLIAGWIIGRSISLSAAPSPSTGDAPIRLAMYETSKAIAPTSVACPSPFPVWEPSQQVVQIGPMAQAPHTVRGRTWPLAPAPAGPRADTAFPHPTDNFNLVELDRTVAMPDFASNSFAVGNETAGPVPVDAKIKRLQLYGYGFWRQGTAPASLAPNAQYGGSQFGMIATWDPFGSAGNGPALLLRGSGTPDGQQREIALGTRWRPSRHVPLSLSLERRFRANSPDSFVGYVAGGVDRIPLVGRLALDAYGQAGYSLGGQSSPFVDAQARLQYPLAKPLGIPIRIGAGAWVGGQQGAFRGDIGPTVSADIEARLTKFTLQLDWRKRAVGNAAPDDGLALTVSTGF</sequence>
<accession>A0ABW4MCC7</accession>
<dbReference type="Proteomes" id="UP001597215">
    <property type="component" value="Unassembled WGS sequence"/>
</dbReference>
<evidence type="ECO:0000313" key="1">
    <source>
        <dbReference type="EMBL" id="MFD1765924.1"/>
    </source>
</evidence>